<evidence type="ECO:0000313" key="14">
    <source>
        <dbReference type="EMBL" id="KAH0597642.1"/>
    </source>
</evidence>
<dbReference type="InterPro" id="IPR036404">
    <property type="entry name" value="Jacalin-like_lectin_dom_sf"/>
</dbReference>
<feature type="transmembrane region" description="Helical" evidence="12">
    <location>
        <begin position="1193"/>
        <end position="1214"/>
    </location>
</feature>
<organism evidence="14 15">
    <name type="scientific">Metarhizium humberi</name>
    <dbReference type="NCBI Taxonomy" id="2596975"/>
    <lineage>
        <taxon>Eukaryota</taxon>
        <taxon>Fungi</taxon>
        <taxon>Dikarya</taxon>
        <taxon>Ascomycota</taxon>
        <taxon>Pezizomycotina</taxon>
        <taxon>Sordariomycetes</taxon>
        <taxon>Hypocreomycetidae</taxon>
        <taxon>Hypocreales</taxon>
        <taxon>Clavicipitaceae</taxon>
        <taxon>Metarhizium</taxon>
    </lineage>
</organism>
<comment type="caution">
    <text evidence="14">The sequence shown here is derived from an EMBL/GenBank/DDBJ whole genome shotgun (WGS) entry which is preliminary data.</text>
</comment>
<evidence type="ECO:0000256" key="3">
    <source>
        <dbReference type="ARBA" id="ARBA00022448"/>
    </source>
</evidence>
<dbReference type="InterPro" id="IPR056021">
    <property type="entry name" value="DUF7600"/>
</dbReference>
<dbReference type="Pfam" id="PF01794">
    <property type="entry name" value="Ferric_reduct"/>
    <property type="match status" value="2"/>
</dbReference>
<keyword evidence="9 12" id="KW-0472">Membrane</keyword>
<name>A0A9P8MCU8_9HYPO</name>
<evidence type="ECO:0000313" key="15">
    <source>
        <dbReference type="Proteomes" id="UP000764110"/>
    </source>
</evidence>
<dbReference type="SUPFAM" id="SSF52343">
    <property type="entry name" value="Ferredoxin reductase-like, C-terminal NADP-linked domain"/>
    <property type="match status" value="2"/>
</dbReference>
<keyword evidence="3" id="KW-0813">Transport</keyword>
<dbReference type="Pfam" id="PF08022">
    <property type="entry name" value="FAD_binding_8"/>
    <property type="match status" value="1"/>
</dbReference>
<keyword evidence="8" id="KW-0406">Ion transport</keyword>
<dbReference type="EMBL" id="JACEFI010000007">
    <property type="protein sequence ID" value="KAH0597642.1"/>
    <property type="molecule type" value="Genomic_DNA"/>
</dbReference>
<evidence type="ECO:0000256" key="9">
    <source>
        <dbReference type="ARBA" id="ARBA00023136"/>
    </source>
</evidence>
<dbReference type="SUPFAM" id="SSF51101">
    <property type="entry name" value="Mannose-binding lectins"/>
    <property type="match status" value="1"/>
</dbReference>
<evidence type="ECO:0000256" key="10">
    <source>
        <dbReference type="ARBA" id="ARBA00023180"/>
    </source>
</evidence>
<dbReference type="PANTHER" id="PTHR32361">
    <property type="entry name" value="FERRIC/CUPRIC REDUCTASE TRANSMEMBRANE COMPONENT"/>
    <property type="match status" value="1"/>
</dbReference>
<protein>
    <recommendedName>
        <fullName evidence="13">FAD-binding FR-type domain-containing protein</fullName>
    </recommendedName>
</protein>
<evidence type="ECO:0000256" key="8">
    <source>
        <dbReference type="ARBA" id="ARBA00023065"/>
    </source>
</evidence>
<dbReference type="InterPro" id="IPR017927">
    <property type="entry name" value="FAD-bd_FR_type"/>
</dbReference>
<keyword evidence="5" id="KW-0249">Electron transport</keyword>
<proteinExistence type="inferred from homology"/>
<feature type="region of interest" description="Disordered" evidence="11">
    <location>
        <begin position="638"/>
        <end position="657"/>
    </location>
</feature>
<feature type="transmembrane region" description="Helical" evidence="12">
    <location>
        <begin position="984"/>
        <end position="1005"/>
    </location>
</feature>
<dbReference type="InterPro" id="IPR013112">
    <property type="entry name" value="FAD-bd_8"/>
</dbReference>
<feature type="transmembrane region" description="Helical" evidence="12">
    <location>
        <begin position="1051"/>
        <end position="1072"/>
    </location>
</feature>
<dbReference type="InterPro" id="IPR051410">
    <property type="entry name" value="Ferric/Cupric_Reductase"/>
</dbReference>
<evidence type="ECO:0000256" key="11">
    <source>
        <dbReference type="SAM" id="MobiDB-lite"/>
    </source>
</evidence>
<evidence type="ECO:0000256" key="6">
    <source>
        <dbReference type="ARBA" id="ARBA00022989"/>
    </source>
</evidence>
<keyword evidence="7" id="KW-0560">Oxidoreductase</keyword>
<feature type="region of interest" description="Disordered" evidence="11">
    <location>
        <begin position="902"/>
        <end position="937"/>
    </location>
</feature>
<dbReference type="CDD" id="cd06186">
    <property type="entry name" value="NOX_Duox_like_FAD_NADP"/>
    <property type="match status" value="2"/>
</dbReference>
<feature type="transmembrane region" description="Helical" evidence="12">
    <location>
        <begin position="1164"/>
        <end position="1186"/>
    </location>
</feature>
<evidence type="ECO:0000256" key="7">
    <source>
        <dbReference type="ARBA" id="ARBA00023002"/>
    </source>
</evidence>
<accession>A0A9P8MCU8</accession>
<evidence type="ECO:0000256" key="5">
    <source>
        <dbReference type="ARBA" id="ARBA00022982"/>
    </source>
</evidence>
<reference evidence="14 15" key="1">
    <citation type="submission" date="2020-07" db="EMBL/GenBank/DDBJ databases">
        <title>Metarhizium humberi genome.</title>
        <authorList>
            <person name="Lysoe E."/>
        </authorList>
    </citation>
    <scope>NUCLEOTIDE SEQUENCE [LARGE SCALE GENOMIC DNA]</scope>
    <source>
        <strain evidence="14 15">ESALQ1638</strain>
    </source>
</reference>
<dbReference type="GO" id="GO:0005886">
    <property type="term" value="C:plasma membrane"/>
    <property type="evidence" value="ECO:0007669"/>
    <property type="project" value="TreeGrafter"/>
</dbReference>
<dbReference type="Pfam" id="PF24539">
    <property type="entry name" value="DUF7600"/>
    <property type="match status" value="1"/>
</dbReference>
<evidence type="ECO:0000256" key="4">
    <source>
        <dbReference type="ARBA" id="ARBA00022692"/>
    </source>
</evidence>
<dbReference type="Gene3D" id="3.40.50.80">
    <property type="entry name" value="Nucleotide-binding domain of ferredoxin-NADP reductase (FNR) module"/>
    <property type="match status" value="2"/>
</dbReference>
<feature type="transmembrane region" description="Helical" evidence="12">
    <location>
        <begin position="1092"/>
        <end position="1109"/>
    </location>
</feature>
<dbReference type="SFLD" id="SFLDS00052">
    <property type="entry name" value="Ferric_Reductase_Domain"/>
    <property type="match status" value="2"/>
</dbReference>
<keyword evidence="10" id="KW-0325">Glycoprotein</keyword>
<dbReference type="GO" id="GO:0006826">
    <property type="term" value="P:iron ion transport"/>
    <property type="evidence" value="ECO:0007669"/>
    <property type="project" value="TreeGrafter"/>
</dbReference>
<evidence type="ECO:0000259" key="13">
    <source>
        <dbReference type="PROSITE" id="PS51384"/>
    </source>
</evidence>
<dbReference type="PANTHER" id="PTHR32361:SF9">
    <property type="entry name" value="FERRIC REDUCTASE TRANSMEMBRANE COMPONENT 3-RELATED"/>
    <property type="match status" value="1"/>
</dbReference>
<dbReference type="InterPro" id="IPR039261">
    <property type="entry name" value="FNR_nucleotide-bd"/>
</dbReference>
<keyword evidence="6 12" id="KW-1133">Transmembrane helix</keyword>
<comment type="similarity">
    <text evidence="2">Belongs to the ferric reductase (FRE) family.</text>
</comment>
<sequence>MPSTTCFLCGFAILEGHQVRAVYKKAPSDDINRNTPTADVLLSNLLPYDDGFLWLQNNLEHPMLIACVTTNERPEYHSLLYGFRHFHEGPIRPGYPIHEPCYKMLCQVQGGLDMTADVQAIFDVCTSFPLSNEGAFWGHNHEMLQPLAPPEGEDGFFNLYSGENFSLGRDCHYSENPMDPNDLPELHEMMARLEGHPNPVEDAQNSISICNKETPREERKTLPCVSRTSPHLLRTLPNEVIAEILLYLHSASVRNLQLADPIFTDSQKFLRFWESRFAPDRDLWYVYETMPRGLGHRWDLWYQLCIKYHNSRAAINRRRILRLTHRMCHLIHQRHENAKLLRGSPSDITNDEAFWQNDGHDHKISLCRVPNITGIVDQNIELHNDLRHVVFSFTTVANQRYISGLRLYGANNEEKTLGYFHSKDYSTPSCGYQSRVGELITGFDIALDNLGVRGLRVLTESGKPFEWGFKLVGIAICSTSDPWPSVSQDDEGFAREDQQVDLRIVPGKETWYPDLPPLGLKYVRLNKADRPLQQPYHYCIFGGSRGERLRHLNEVIIRADKHVRSVAFHFDDDGERREQVEFTRPRYGLNLGEDLAMVSLAIDGAGGERITRVESVLDPWTKILVSLQIFTNKGQTICSRTTSNPKNTGSSENTPSKDRIDIYDITQSPCETGRIMFFSTVNLGLPGHAGVLMWRFAVKEPALILSPASQSQELYNSKTAQQKYRPADVAKSPHELSTLHEDRKNTGEIRYQSCSVYRQEEQQLEVRKMASKWIACGLVLQAGLGAADGTGMVGLGKTMYNPPCAFACRASISSCPLLCTPKGEDAETPPECFTTDHAFMRTLALCISMYCGQSDHPSLAKIEDYWESHLASSTVAKFEWKPAMSYGEALRLAKIDEQNAVGRNQTSAGGGDHHSHKRQLLPRHGGSHGSEDDHDEMDHVDSPLPVIKPRAPLNVTSVVAQKDWTKSYNGAKGFEINEAGHAKYTLVLLLVALFAPVVLSLVRFVPGLSRSRTWQWISSMLVEPPAWGKSHREPVSPYTGGGLMPTRGQALYILLISVLNTVFLVAPYTALFPQTSFPSVESMEISTIGNRAGVLAMGNMVALFVFSARNNVLLWLTDWPYDTFILLHRWLGYWTILLAVIHSLMLFGYYVAEGMYEDEAAKLYWTWGIVATVCGAALWPSSLLVVRQKAYELFLCTHQVLVVFFVVGYYYHIWERYRHNWGYEIWVFVAIAVWLLERSARLLRVGLAGLKTAVVSPVEGSDGDYVRVDIEDTFAEGVAYLYFPTLSWRFWENHPFSIASSFSAHATDAGGSLEKLHVTDVEKTARTTTRSAEVEVEAEADSPSTTASTVATRPSGKTRVTIAVRVRSSMTARLAARVSAAGGPIRIPVFLEGSYHSSAGSQLSRCTRILCIAGGVGLSAVLPILRQHGNRPARLCWGIRNDSLRSVFRDEISGLSATVDVETHVGSRMDVGSILREELTAPCGSEDRGPIGVVVCGPPGMADDVRNTICNLGRSATVRGGAQCIQLALVNRHSAAGSTDEMIPTASLASALCWCLVGRLAAAKPPRRSADLCLQSCQNALAPVHFSDAEVLPAKSRVEMCRSQRAVTSMYLCLDMFCEKDARAAEVAALNETCVGADMDALPPISIISNYTPGDIERLRHIRLGETFAPNATVKEVVVPAFELYKAWFDTLWLRYVSDRTGIISFANFPIIWLFGMRNNFAIWLTGWDFGTYNNFHRWVARIATLQAVVHSLGYTVLILKEGGWTYFAWWWTQMFWLAGEVVSLSAFTCYGALLTLTGHGAHVRLDGLLHLLATAPKVRAVPRITHWHVDIYPRHYARVSGSAVGPKGNANLVSHVSIFNGHYDAFFWVPVFIWVFDRVLRIIRIIFFNPTIKPTVATATYNLSTNIVRLHVPCHFRAYKVRPGTYYYLSVIDDKRFWESHPFTVASVSDSHLPGKPFGEQAPLLESDVIGAEEQEMAKPNSKFLTFLIRPYDSFTARLKDLASEDSPQPASIRVLVDGPYGHSQPLHLFDHVLFVVGGSGVVVPMSYLKVLTGRNKQTTSTHIHWAIREPEFAAEVLSNDMAEALGDASFAIDLYFSAETERNIGANMPPKASRHYRRPNAAAIILAAAEDAGERTLAVVACGPAKMADDARRAVTEALDIFPCQMEYFEESFRW</sequence>
<feature type="transmembrane region" description="Helical" evidence="12">
    <location>
        <begin position="1130"/>
        <end position="1152"/>
    </location>
</feature>
<dbReference type="GO" id="GO:0006879">
    <property type="term" value="P:intracellular iron ion homeostasis"/>
    <property type="evidence" value="ECO:0007669"/>
    <property type="project" value="TreeGrafter"/>
</dbReference>
<dbReference type="Pfam" id="PF08030">
    <property type="entry name" value="NAD_binding_6"/>
    <property type="match status" value="1"/>
</dbReference>
<dbReference type="PROSITE" id="PS51384">
    <property type="entry name" value="FAD_FR"/>
    <property type="match status" value="1"/>
</dbReference>
<evidence type="ECO:0000256" key="1">
    <source>
        <dbReference type="ARBA" id="ARBA00004141"/>
    </source>
</evidence>
<dbReference type="Proteomes" id="UP000764110">
    <property type="component" value="Unassembled WGS sequence"/>
</dbReference>
<feature type="compositionally biased region" description="Polar residues" evidence="11">
    <location>
        <begin position="638"/>
        <end position="654"/>
    </location>
</feature>
<keyword evidence="4 12" id="KW-0812">Transmembrane</keyword>
<evidence type="ECO:0000256" key="12">
    <source>
        <dbReference type="SAM" id="Phobius"/>
    </source>
</evidence>
<dbReference type="InterPro" id="IPR013121">
    <property type="entry name" value="Fe_red_NAD-bd_6"/>
</dbReference>
<keyword evidence="15" id="KW-1185">Reference proteome</keyword>
<dbReference type="GO" id="GO:0000293">
    <property type="term" value="F:ferric-chelate reductase activity"/>
    <property type="evidence" value="ECO:0007669"/>
    <property type="project" value="UniProtKB-ARBA"/>
</dbReference>
<feature type="domain" description="FAD-binding FR-type" evidence="13">
    <location>
        <begin position="1873"/>
        <end position="2028"/>
    </location>
</feature>
<dbReference type="GO" id="GO:0015677">
    <property type="term" value="P:copper ion import"/>
    <property type="evidence" value="ECO:0007669"/>
    <property type="project" value="TreeGrafter"/>
</dbReference>
<dbReference type="InterPro" id="IPR013130">
    <property type="entry name" value="Fe3_Rdtase_TM_dom"/>
</dbReference>
<dbReference type="SFLD" id="SFLDG01168">
    <property type="entry name" value="Ferric_reductase_subgroup_(FRE"/>
    <property type="match status" value="1"/>
</dbReference>
<evidence type="ECO:0000256" key="2">
    <source>
        <dbReference type="ARBA" id="ARBA00006278"/>
    </source>
</evidence>
<comment type="subcellular location">
    <subcellularLocation>
        <location evidence="1">Membrane</location>
        <topology evidence="1">Multi-pass membrane protein</topology>
    </subcellularLocation>
</comment>
<gene>
    <name evidence="14" type="ORF">MHUMG1_05022</name>
</gene>